<proteinExistence type="predicted"/>
<dbReference type="EMBL" id="JAYMYS010000005">
    <property type="protein sequence ID" value="KAK7391324.1"/>
    <property type="molecule type" value="Genomic_DNA"/>
</dbReference>
<dbReference type="AlphaFoldDB" id="A0AAN9S833"/>
<reference evidence="1 2" key="1">
    <citation type="submission" date="2024-01" db="EMBL/GenBank/DDBJ databases">
        <title>The genomes of 5 underutilized Papilionoideae crops provide insights into root nodulation and disease resistanc.</title>
        <authorList>
            <person name="Jiang F."/>
        </authorList>
    </citation>
    <scope>NUCLEOTIDE SEQUENCE [LARGE SCALE GENOMIC DNA]</scope>
    <source>
        <strain evidence="1">DUOXIRENSHENG_FW03</strain>
        <tissue evidence="1">Leaves</tissue>
    </source>
</reference>
<evidence type="ECO:0000313" key="1">
    <source>
        <dbReference type="EMBL" id="KAK7391324.1"/>
    </source>
</evidence>
<name>A0AAN9S833_PSOTE</name>
<sequence>MQDLFHVQSVQEQVCIDIVTSIERTQRQEYHLIKWIYHNTGKCNKNRWRRTREKETKWKRKEWGRGIGSSQHEMDMGPSHLKWARGKISCLIPCGQALGVTDHLKSTEPLWANPILPQPTSHCHVSNHLIAICPVVFQQQIQGLTDSALPSLRFYKL</sequence>
<organism evidence="1 2">
    <name type="scientific">Psophocarpus tetragonolobus</name>
    <name type="common">Winged bean</name>
    <name type="synonym">Dolichos tetragonolobus</name>
    <dbReference type="NCBI Taxonomy" id="3891"/>
    <lineage>
        <taxon>Eukaryota</taxon>
        <taxon>Viridiplantae</taxon>
        <taxon>Streptophyta</taxon>
        <taxon>Embryophyta</taxon>
        <taxon>Tracheophyta</taxon>
        <taxon>Spermatophyta</taxon>
        <taxon>Magnoliopsida</taxon>
        <taxon>eudicotyledons</taxon>
        <taxon>Gunneridae</taxon>
        <taxon>Pentapetalae</taxon>
        <taxon>rosids</taxon>
        <taxon>fabids</taxon>
        <taxon>Fabales</taxon>
        <taxon>Fabaceae</taxon>
        <taxon>Papilionoideae</taxon>
        <taxon>50 kb inversion clade</taxon>
        <taxon>NPAAA clade</taxon>
        <taxon>indigoferoid/millettioid clade</taxon>
        <taxon>Phaseoleae</taxon>
        <taxon>Psophocarpus</taxon>
    </lineage>
</organism>
<comment type="caution">
    <text evidence="1">The sequence shown here is derived from an EMBL/GenBank/DDBJ whole genome shotgun (WGS) entry which is preliminary data.</text>
</comment>
<keyword evidence="2" id="KW-1185">Reference proteome</keyword>
<gene>
    <name evidence="1" type="ORF">VNO78_19738</name>
</gene>
<protein>
    <submittedName>
        <fullName evidence="1">Uncharacterized protein</fullName>
    </submittedName>
</protein>
<evidence type="ECO:0000313" key="2">
    <source>
        <dbReference type="Proteomes" id="UP001386955"/>
    </source>
</evidence>
<dbReference type="Proteomes" id="UP001386955">
    <property type="component" value="Unassembled WGS sequence"/>
</dbReference>
<accession>A0AAN9S833</accession>